<feature type="chain" id="PRO_5026908875" evidence="2">
    <location>
        <begin position="25"/>
        <end position="47"/>
    </location>
</feature>
<feature type="signal peptide" evidence="2">
    <location>
        <begin position="1"/>
        <end position="24"/>
    </location>
</feature>
<evidence type="ECO:0000256" key="2">
    <source>
        <dbReference type="SAM" id="SignalP"/>
    </source>
</evidence>
<feature type="compositionally biased region" description="Low complexity" evidence="1">
    <location>
        <begin position="25"/>
        <end position="39"/>
    </location>
</feature>
<gene>
    <name evidence="3" type="ORF">AVDCRST_MAG83-3443</name>
</gene>
<reference evidence="3" key="1">
    <citation type="submission" date="2020-02" db="EMBL/GenBank/DDBJ databases">
        <authorList>
            <person name="Meier V. D."/>
        </authorList>
    </citation>
    <scope>NUCLEOTIDE SEQUENCE</scope>
    <source>
        <strain evidence="3">AVDCRST_MAG83</strain>
    </source>
</reference>
<dbReference type="RefSeq" id="WP_159802954.1">
    <property type="nucleotide sequence ID" value="NZ_CADCTE010000172.1"/>
</dbReference>
<organism evidence="3">
    <name type="scientific">uncultured Arthrobacter sp</name>
    <dbReference type="NCBI Taxonomy" id="114050"/>
    <lineage>
        <taxon>Bacteria</taxon>
        <taxon>Bacillati</taxon>
        <taxon>Actinomycetota</taxon>
        <taxon>Actinomycetes</taxon>
        <taxon>Micrococcales</taxon>
        <taxon>Micrococcaceae</taxon>
        <taxon>Arthrobacter</taxon>
        <taxon>environmental samples</taxon>
    </lineage>
</organism>
<feature type="region of interest" description="Disordered" evidence="1">
    <location>
        <begin position="25"/>
        <end position="47"/>
    </location>
</feature>
<dbReference type="EMBL" id="CADCTE010000172">
    <property type="protein sequence ID" value="CAA9269623.1"/>
    <property type="molecule type" value="Genomic_DNA"/>
</dbReference>
<protein>
    <submittedName>
        <fullName evidence="3">Uncharacterized protein</fullName>
    </submittedName>
</protein>
<accession>A0A6J4J3W7</accession>
<evidence type="ECO:0000313" key="3">
    <source>
        <dbReference type="EMBL" id="CAA9269623.1"/>
    </source>
</evidence>
<evidence type="ECO:0000256" key="1">
    <source>
        <dbReference type="SAM" id="MobiDB-lite"/>
    </source>
</evidence>
<keyword evidence="2" id="KW-0732">Signal</keyword>
<name>A0A6J4J3W7_9MICC</name>
<sequence>MKKLTSALLLSVLFVTAGSSAAVAAGSTSTKSGSTTVSTDRINNWPY</sequence>
<dbReference type="AlphaFoldDB" id="A0A6J4J3W7"/>
<proteinExistence type="predicted"/>